<feature type="compositionally biased region" description="Polar residues" evidence="6">
    <location>
        <begin position="233"/>
        <end position="244"/>
    </location>
</feature>
<sequence length="405" mass="43873">MDTIRQITKRVSPLLIVSYALDWILLAIGAAVGYVLGELKPNKRPFALDDRSIRYPYTGESTVPGWLLVICSALIPILVILLLCLVLTPARVPHHGAQKSRVWKHKLWELHVSWMGLALSLIATWIITNGLKNMFGKPRPDLLSRCRPDVSRFEEFAVGETGLGTDGMLVAAGICTNTDLGILDDGFRAYPSGHASLSAGGLIYLTLFLLAKFGIITPFLIFALPSAQPAKTTPTTDAALSSPDQPAVHPAQNIPSANPSQPTTAFSQSHSSPSAQPLYLLLIALVPFFAAIFIGGSRWFDYRHHGIDIVSGLLIGAATSFFSFYYFHSPLSWGRGRAWGPRKGKGFWGVGRDDVSAVESRPGIDMNGETVQPKSNGWGTAVRSEDTARARRQAERNGADAGAVV</sequence>
<evidence type="ECO:0000256" key="4">
    <source>
        <dbReference type="ARBA" id="ARBA00022989"/>
    </source>
</evidence>
<feature type="region of interest" description="Disordered" evidence="6">
    <location>
        <begin position="361"/>
        <end position="405"/>
    </location>
</feature>
<comment type="similarity">
    <text evidence="2">Belongs to the PA-phosphatase related phosphoesterase family.</text>
</comment>
<dbReference type="SMART" id="SM00014">
    <property type="entry name" value="acidPPc"/>
    <property type="match status" value="1"/>
</dbReference>
<dbReference type="InterPro" id="IPR036938">
    <property type="entry name" value="PAP2/HPO_sf"/>
</dbReference>
<dbReference type="Gene3D" id="1.20.144.10">
    <property type="entry name" value="Phosphatidic acid phosphatase type 2/haloperoxidase"/>
    <property type="match status" value="1"/>
</dbReference>
<reference evidence="9" key="2">
    <citation type="submission" date="2023-05" db="EMBL/GenBank/DDBJ databases">
        <authorList>
            <consortium name="Lawrence Berkeley National Laboratory"/>
            <person name="Steindorff A."/>
            <person name="Hensen N."/>
            <person name="Bonometti L."/>
            <person name="Westerberg I."/>
            <person name="Brannstrom I.O."/>
            <person name="Guillou S."/>
            <person name="Cros-Aarteil S."/>
            <person name="Calhoun S."/>
            <person name="Haridas S."/>
            <person name="Kuo A."/>
            <person name="Mondo S."/>
            <person name="Pangilinan J."/>
            <person name="Riley R."/>
            <person name="Labutti K."/>
            <person name="Andreopoulos B."/>
            <person name="Lipzen A."/>
            <person name="Chen C."/>
            <person name="Yanf M."/>
            <person name="Daum C."/>
            <person name="Ng V."/>
            <person name="Clum A."/>
            <person name="Ohm R."/>
            <person name="Martin F."/>
            <person name="Silar P."/>
            <person name="Natvig D."/>
            <person name="Lalanne C."/>
            <person name="Gautier V."/>
            <person name="Ament-Velasquez S.L."/>
            <person name="Kruys A."/>
            <person name="Hutchinson M.I."/>
            <person name="Powell A.J."/>
            <person name="Barry K."/>
            <person name="Miller A.N."/>
            <person name="Grigoriev I.V."/>
            <person name="Debuchy R."/>
            <person name="Gladieux P."/>
            <person name="Thoren M.H."/>
            <person name="Johannesson H."/>
        </authorList>
    </citation>
    <scope>NUCLEOTIDE SEQUENCE</scope>
    <source>
        <strain evidence="9">PSN243</strain>
    </source>
</reference>
<evidence type="ECO:0000256" key="2">
    <source>
        <dbReference type="ARBA" id="ARBA00008816"/>
    </source>
</evidence>
<dbReference type="GO" id="GO:0006644">
    <property type="term" value="P:phospholipid metabolic process"/>
    <property type="evidence" value="ECO:0007669"/>
    <property type="project" value="InterPro"/>
</dbReference>
<dbReference type="GO" id="GO:0008195">
    <property type="term" value="F:phosphatidate phosphatase activity"/>
    <property type="evidence" value="ECO:0007669"/>
    <property type="project" value="TreeGrafter"/>
</dbReference>
<evidence type="ECO:0000256" key="7">
    <source>
        <dbReference type="SAM" id="Phobius"/>
    </source>
</evidence>
<keyword evidence="5 7" id="KW-0472">Membrane</keyword>
<dbReference type="PANTHER" id="PTHR10165:SF154">
    <property type="entry name" value="PAP2 DOMAIN PROTEIN (AFU_ORTHOLOGUE AFUA_1G09730)"/>
    <property type="match status" value="1"/>
</dbReference>
<comment type="caution">
    <text evidence="9">The sequence shown here is derived from an EMBL/GenBank/DDBJ whole genome shotgun (WGS) entry which is preliminary data.</text>
</comment>
<feature type="domain" description="Phosphatidic acid phosphatase type 2/haloperoxidase" evidence="8">
    <location>
        <begin position="115"/>
        <end position="324"/>
    </location>
</feature>
<feature type="transmembrane region" description="Helical" evidence="7">
    <location>
        <begin position="65"/>
        <end position="87"/>
    </location>
</feature>
<evidence type="ECO:0000256" key="3">
    <source>
        <dbReference type="ARBA" id="ARBA00022692"/>
    </source>
</evidence>
<gene>
    <name evidence="9" type="ORF">QBC34DRAFT_325659</name>
</gene>
<name>A0AAV9GQR8_9PEZI</name>
<dbReference type="Pfam" id="PF01569">
    <property type="entry name" value="PAP2"/>
    <property type="match status" value="1"/>
</dbReference>
<dbReference type="GO" id="GO:0016020">
    <property type="term" value="C:membrane"/>
    <property type="evidence" value="ECO:0007669"/>
    <property type="project" value="UniProtKB-SubCell"/>
</dbReference>
<organism evidence="9 10">
    <name type="scientific">Podospora aff. communis PSN243</name>
    <dbReference type="NCBI Taxonomy" id="3040156"/>
    <lineage>
        <taxon>Eukaryota</taxon>
        <taxon>Fungi</taxon>
        <taxon>Dikarya</taxon>
        <taxon>Ascomycota</taxon>
        <taxon>Pezizomycotina</taxon>
        <taxon>Sordariomycetes</taxon>
        <taxon>Sordariomycetidae</taxon>
        <taxon>Sordariales</taxon>
        <taxon>Podosporaceae</taxon>
        <taxon>Podospora</taxon>
    </lineage>
</organism>
<dbReference type="CDD" id="cd03390">
    <property type="entry name" value="PAP2_containing_1_like"/>
    <property type="match status" value="1"/>
</dbReference>
<proteinExistence type="inferred from homology"/>
<feature type="compositionally biased region" description="Polar residues" evidence="6">
    <location>
        <begin position="253"/>
        <end position="269"/>
    </location>
</feature>
<evidence type="ECO:0000313" key="9">
    <source>
        <dbReference type="EMBL" id="KAK4449683.1"/>
    </source>
</evidence>
<keyword evidence="4 7" id="KW-1133">Transmembrane helix</keyword>
<evidence type="ECO:0000256" key="1">
    <source>
        <dbReference type="ARBA" id="ARBA00004141"/>
    </source>
</evidence>
<dbReference type="PANTHER" id="PTHR10165">
    <property type="entry name" value="LIPID PHOSPHATE PHOSPHATASE"/>
    <property type="match status" value="1"/>
</dbReference>
<evidence type="ECO:0000256" key="6">
    <source>
        <dbReference type="SAM" id="MobiDB-lite"/>
    </source>
</evidence>
<dbReference type="GO" id="GO:0046839">
    <property type="term" value="P:phospholipid dephosphorylation"/>
    <property type="evidence" value="ECO:0007669"/>
    <property type="project" value="TreeGrafter"/>
</dbReference>
<dbReference type="InterPro" id="IPR000326">
    <property type="entry name" value="PAP2/HPO"/>
</dbReference>
<feature type="transmembrane region" description="Helical" evidence="7">
    <location>
        <begin position="306"/>
        <end position="327"/>
    </location>
</feature>
<dbReference type="AlphaFoldDB" id="A0AAV9GQR8"/>
<dbReference type="EMBL" id="MU865936">
    <property type="protein sequence ID" value="KAK4449683.1"/>
    <property type="molecule type" value="Genomic_DNA"/>
</dbReference>
<evidence type="ECO:0000313" key="10">
    <source>
        <dbReference type="Proteomes" id="UP001321760"/>
    </source>
</evidence>
<protein>
    <submittedName>
        <fullName evidence="9">PAP2 superfamily-domain-containing protein</fullName>
    </submittedName>
</protein>
<feature type="compositionally biased region" description="Basic and acidic residues" evidence="6">
    <location>
        <begin position="383"/>
        <end position="398"/>
    </location>
</feature>
<keyword evidence="10" id="KW-1185">Reference proteome</keyword>
<evidence type="ECO:0000256" key="5">
    <source>
        <dbReference type="ARBA" id="ARBA00023136"/>
    </source>
</evidence>
<reference evidence="9" key="1">
    <citation type="journal article" date="2023" name="Mol. Phylogenet. Evol.">
        <title>Genome-scale phylogeny and comparative genomics of the fungal order Sordariales.</title>
        <authorList>
            <person name="Hensen N."/>
            <person name="Bonometti L."/>
            <person name="Westerberg I."/>
            <person name="Brannstrom I.O."/>
            <person name="Guillou S."/>
            <person name="Cros-Aarteil S."/>
            <person name="Calhoun S."/>
            <person name="Haridas S."/>
            <person name="Kuo A."/>
            <person name="Mondo S."/>
            <person name="Pangilinan J."/>
            <person name="Riley R."/>
            <person name="LaButti K."/>
            <person name="Andreopoulos B."/>
            <person name="Lipzen A."/>
            <person name="Chen C."/>
            <person name="Yan M."/>
            <person name="Daum C."/>
            <person name="Ng V."/>
            <person name="Clum A."/>
            <person name="Steindorff A."/>
            <person name="Ohm R.A."/>
            <person name="Martin F."/>
            <person name="Silar P."/>
            <person name="Natvig D.O."/>
            <person name="Lalanne C."/>
            <person name="Gautier V."/>
            <person name="Ament-Velasquez S.L."/>
            <person name="Kruys A."/>
            <person name="Hutchinson M.I."/>
            <person name="Powell A.J."/>
            <person name="Barry K."/>
            <person name="Miller A.N."/>
            <person name="Grigoriev I.V."/>
            <person name="Debuchy R."/>
            <person name="Gladieux P."/>
            <person name="Hiltunen Thoren M."/>
            <person name="Johannesson H."/>
        </authorList>
    </citation>
    <scope>NUCLEOTIDE SEQUENCE</scope>
    <source>
        <strain evidence="9">PSN243</strain>
    </source>
</reference>
<feature type="transmembrane region" description="Helical" evidence="7">
    <location>
        <begin position="202"/>
        <end position="224"/>
    </location>
</feature>
<feature type="transmembrane region" description="Helical" evidence="7">
    <location>
        <begin position="278"/>
        <end position="300"/>
    </location>
</feature>
<comment type="subcellular location">
    <subcellularLocation>
        <location evidence="1">Membrane</location>
        <topology evidence="1">Multi-pass membrane protein</topology>
    </subcellularLocation>
</comment>
<feature type="compositionally biased region" description="Polar residues" evidence="6">
    <location>
        <begin position="369"/>
        <end position="378"/>
    </location>
</feature>
<feature type="transmembrane region" description="Helical" evidence="7">
    <location>
        <begin position="107"/>
        <end position="127"/>
    </location>
</feature>
<dbReference type="Proteomes" id="UP001321760">
    <property type="component" value="Unassembled WGS sequence"/>
</dbReference>
<dbReference type="SUPFAM" id="SSF48317">
    <property type="entry name" value="Acid phosphatase/Vanadium-dependent haloperoxidase"/>
    <property type="match status" value="1"/>
</dbReference>
<accession>A0AAV9GQR8</accession>
<feature type="region of interest" description="Disordered" evidence="6">
    <location>
        <begin position="233"/>
        <end position="269"/>
    </location>
</feature>
<dbReference type="InterPro" id="IPR043216">
    <property type="entry name" value="PAP-like"/>
</dbReference>
<evidence type="ECO:0000259" key="8">
    <source>
        <dbReference type="SMART" id="SM00014"/>
    </source>
</evidence>
<keyword evidence="3 7" id="KW-0812">Transmembrane</keyword>
<feature type="transmembrane region" description="Helical" evidence="7">
    <location>
        <begin position="12"/>
        <end position="36"/>
    </location>
</feature>